<dbReference type="Proteomes" id="UP000266841">
    <property type="component" value="Unassembled WGS sequence"/>
</dbReference>
<feature type="region of interest" description="Disordered" evidence="1">
    <location>
        <begin position="155"/>
        <end position="192"/>
    </location>
</feature>
<proteinExistence type="predicted"/>
<feature type="compositionally biased region" description="Low complexity" evidence="1">
    <location>
        <begin position="62"/>
        <end position="75"/>
    </location>
</feature>
<comment type="caution">
    <text evidence="2">The sequence shown here is derived from an EMBL/GenBank/DDBJ whole genome shotgun (WGS) entry which is preliminary data.</text>
</comment>
<accession>K0RN82</accession>
<evidence type="ECO:0000313" key="2">
    <source>
        <dbReference type="EMBL" id="EJK48192.1"/>
    </source>
</evidence>
<sequence length="192" mass="20718">AGTAAQPKAAWRKFDGLSHAAGPLLVPTPRCRSPFDPQEVGGGSRRRSQPAGLRRTDDPTHAATSSRASPAAAPPGVWTCRGPRGTGNSAMQQVLRRGVGKRRWTENLLVEGTSDRSQCVDTSRGRERVAEALDDRGGHLLRGFMEREKSRVAWTEHHPSGKLDWSSPSPIAVSSRGPRRWTAMHSDEAAGA</sequence>
<evidence type="ECO:0000256" key="1">
    <source>
        <dbReference type="SAM" id="MobiDB-lite"/>
    </source>
</evidence>
<dbReference type="AlphaFoldDB" id="K0RN82"/>
<gene>
    <name evidence="2" type="ORF">THAOC_33032</name>
</gene>
<protein>
    <submittedName>
        <fullName evidence="2">Uncharacterized protein</fullName>
    </submittedName>
</protein>
<organism evidence="2 3">
    <name type="scientific">Thalassiosira oceanica</name>
    <name type="common">Marine diatom</name>
    <dbReference type="NCBI Taxonomy" id="159749"/>
    <lineage>
        <taxon>Eukaryota</taxon>
        <taxon>Sar</taxon>
        <taxon>Stramenopiles</taxon>
        <taxon>Ochrophyta</taxon>
        <taxon>Bacillariophyta</taxon>
        <taxon>Coscinodiscophyceae</taxon>
        <taxon>Thalassiosirophycidae</taxon>
        <taxon>Thalassiosirales</taxon>
        <taxon>Thalassiosiraceae</taxon>
        <taxon>Thalassiosira</taxon>
    </lineage>
</organism>
<feature type="region of interest" description="Disordered" evidence="1">
    <location>
        <begin position="1"/>
        <end position="90"/>
    </location>
</feature>
<dbReference type="EMBL" id="AGNL01046160">
    <property type="protein sequence ID" value="EJK48192.1"/>
    <property type="molecule type" value="Genomic_DNA"/>
</dbReference>
<reference evidence="2 3" key="1">
    <citation type="journal article" date="2012" name="Genome Biol.">
        <title>Genome and low-iron response of an oceanic diatom adapted to chronic iron limitation.</title>
        <authorList>
            <person name="Lommer M."/>
            <person name="Specht M."/>
            <person name="Roy A.S."/>
            <person name="Kraemer L."/>
            <person name="Andreson R."/>
            <person name="Gutowska M.A."/>
            <person name="Wolf J."/>
            <person name="Bergner S.V."/>
            <person name="Schilhabel M.B."/>
            <person name="Klostermeier U.C."/>
            <person name="Beiko R.G."/>
            <person name="Rosenstiel P."/>
            <person name="Hippler M."/>
            <person name="Laroche J."/>
        </authorList>
    </citation>
    <scope>NUCLEOTIDE SEQUENCE [LARGE SCALE GENOMIC DNA]</scope>
    <source>
        <strain evidence="2 3">CCMP1005</strain>
    </source>
</reference>
<feature type="non-terminal residue" evidence="2">
    <location>
        <position position="1"/>
    </location>
</feature>
<evidence type="ECO:0000313" key="3">
    <source>
        <dbReference type="Proteomes" id="UP000266841"/>
    </source>
</evidence>
<name>K0RN82_THAOC</name>
<keyword evidence="3" id="KW-1185">Reference proteome</keyword>